<sequence>MSESEVERTQELSELRRRLVGSQTRKLVLEGIPGSGKTTLASQYARAFADEYPGGIEYCTGTGEPDRVLKTKADNLPRLLVFDGLDEVWPGREWALGHLEDAAKHDPKLHVLIVSRPIPETGKYDRLQIGPMSDDRIAEIIRRQAGLQGLPPTELISLAGGNALLASLLGGLAQTYASTAEMIESLSSFSQSGLVDTSGRPVNTKTRSGRTFITDVREINDQILRVVSRDPEIVFQLEPRRFEELSAEMFERLGYNVTLTPAQKDGGKDLIIAKRDDLGTMLSFVECKRYAPDRPVGVGVVRALSGVVELGRATSGIVLTTSRFTTGAEMLREELEYRMSLKDFSDFKQLLQKCLN</sequence>
<accession>A0A844XN87</accession>
<dbReference type="SUPFAM" id="SSF52980">
    <property type="entry name" value="Restriction endonuclease-like"/>
    <property type="match status" value="1"/>
</dbReference>
<dbReference type="Gene3D" id="3.40.50.300">
    <property type="entry name" value="P-loop containing nucleotide triphosphate hydrolases"/>
    <property type="match status" value="1"/>
</dbReference>
<dbReference type="InterPro" id="IPR011856">
    <property type="entry name" value="tRNA_endonuc-like_dom_sf"/>
</dbReference>
<dbReference type="InterPro" id="IPR011335">
    <property type="entry name" value="Restrct_endonuc-II-like"/>
</dbReference>
<organism evidence="2 3">
    <name type="scientific">Qipengyuania vulgaris</name>
    <dbReference type="NCBI Taxonomy" id="291985"/>
    <lineage>
        <taxon>Bacteria</taxon>
        <taxon>Pseudomonadati</taxon>
        <taxon>Pseudomonadota</taxon>
        <taxon>Alphaproteobacteria</taxon>
        <taxon>Sphingomonadales</taxon>
        <taxon>Erythrobacteraceae</taxon>
        <taxon>Qipengyuania</taxon>
    </lineage>
</organism>
<comment type="caution">
    <text evidence="2">The sequence shown here is derived from an EMBL/GenBank/DDBJ whole genome shotgun (WGS) entry which is preliminary data.</text>
</comment>
<dbReference type="OrthoDB" id="7062569at2"/>
<dbReference type="GO" id="GO:0015666">
    <property type="term" value="F:restriction endodeoxyribonuclease activity"/>
    <property type="evidence" value="ECO:0007669"/>
    <property type="project" value="TreeGrafter"/>
</dbReference>
<dbReference type="Pfam" id="PF04471">
    <property type="entry name" value="Mrr_cat"/>
    <property type="match status" value="1"/>
</dbReference>
<gene>
    <name evidence="2" type="ORF">GRI69_05070</name>
</gene>
<dbReference type="EMBL" id="WTYC01000002">
    <property type="protein sequence ID" value="MXO47625.1"/>
    <property type="molecule type" value="Genomic_DNA"/>
</dbReference>
<feature type="domain" description="Restriction endonuclease type IV Mrr" evidence="1">
    <location>
        <begin position="236"/>
        <end position="351"/>
    </location>
</feature>
<dbReference type="InterPro" id="IPR027417">
    <property type="entry name" value="P-loop_NTPase"/>
</dbReference>
<dbReference type="PANTHER" id="PTHR30015:SF7">
    <property type="entry name" value="TYPE IV METHYL-DIRECTED RESTRICTION ENZYME ECOKMRR"/>
    <property type="match status" value="1"/>
</dbReference>
<dbReference type="Gene3D" id="3.40.1350.10">
    <property type="match status" value="1"/>
</dbReference>
<dbReference type="PANTHER" id="PTHR30015">
    <property type="entry name" value="MRR RESTRICTION SYSTEM PROTEIN"/>
    <property type="match status" value="1"/>
</dbReference>
<evidence type="ECO:0000259" key="1">
    <source>
        <dbReference type="Pfam" id="PF04471"/>
    </source>
</evidence>
<dbReference type="InterPro" id="IPR052906">
    <property type="entry name" value="Type_IV_Methyl-Rstrct_Enzyme"/>
</dbReference>
<keyword evidence="3" id="KW-1185">Reference proteome</keyword>
<evidence type="ECO:0000313" key="2">
    <source>
        <dbReference type="EMBL" id="MXO47625.1"/>
    </source>
</evidence>
<name>A0A844XN87_9SPHN</name>
<proteinExistence type="predicted"/>
<dbReference type="InterPro" id="IPR007560">
    <property type="entry name" value="Restrct_endonuc_IV_Mrr"/>
</dbReference>
<dbReference type="Proteomes" id="UP000448199">
    <property type="component" value="Unassembled WGS sequence"/>
</dbReference>
<reference evidence="2 3" key="1">
    <citation type="submission" date="2019-12" db="EMBL/GenBank/DDBJ databases">
        <title>Genomic-based taxomic classification of the family Erythrobacteraceae.</title>
        <authorList>
            <person name="Xu L."/>
        </authorList>
    </citation>
    <scope>NUCLEOTIDE SEQUENCE [LARGE SCALE GENOMIC DNA]</scope>
    <source>
        <strain evidence="2 3">DSM 17792</strain>
    </source>
</reference>
<dbReference type="RefSeq" id="WP_160727186.1">
    <property type="nucleotide sequence ID" value="NZ_WTYC01000002.1"/>
</dbReference>
<dbReference type="GO" id="GO:0009307">
    <property type="term" value="P:DNA restriction-modification system"/>
    <property type="evidence" value="ECO:0007669"/>
    <property type="project" value="InterPro"/>
</dbReference>
<dbReference type="GO" id="GO:0003677">
    <property type="term" value="F:DNA binding"/>
    <property type="evidence" value="ECO:0007669"/>
    <property type="project" value="InterPro"/>
</dbReference>
<evidence type="ECO:0000313" key="3">
    <source>
        <dbReference type="Proteomes" id="UP000448199"/>
    </source>
</evidence>
<protein>
    <recommendedName>
        <fullName evidence="1">Restriction endonuclease type IV Mrr domain-containing protein</fullName>
    </recommendedName>
</protein>
<dbReference type="AlphaFoldDB" id="A0A844XN87"/>
<dbReference type="SUPFAM" id="SSF52540">
    <property type="entry name" value="P-loop containing nucleoside triphosphate hydrolases"/>
    <property type="match status" value="1"/>
</dbReference>